<dbReference type="KEGG" id="mab:MAB_2601"/>
<accession>B1MBR1</accession>
<proteinExistence type="predicted"/>
<keyword evidence="2" id="KW-1185">Reference proteome</keyword>
<reference evidence="1 2" key="1">
    <citation type="journal article" date="2009" name="PLoS ONE">
        <title>Non mycobacterial virulence genes in the genome of the emerging pathogen Mycobacterium abscessus.</title>
        <authorList>
            <person name="Ripoll F."/>
            <person name="Pasek S."/>
            <person name="Schenowitz C."/>
            <person name="Dossat C."/>
            <person name="Barbe V."/>
            <person name="Rottman M."/>
            <person name="Macheras E."/>
            <person name="Heym B."/>
            <person name="Herrmann J.L."/>
            <person name="Daffe M."/>
            <person name="Brosch R."/>
            <person name="Risler J.L."/>
            <person name="Gaillard J.L."/>
        </authorList>
    </citation>
    <scope>NUCLEOTIDE SEQUENCE [LARGE SCALE GENOMIC DNA]</scope>
    <source>
        <strain evidence="2">ATCC 19977 / DSM 44196 / CCUG 20993 / CIP 104536 / JCM 13569 / NCTC 13031 / TMC 1543 / L948</strain>
    </source>
</reference>
<dbReference type="EMBL" id="CU458896">
    <property type="protein sequence ID" value="CAM62682.1"/>
    <property type="molecule type" value="Genomic_DNA"/>
</dbReference>
<gene>
    <name evidence="1" type="ordered locus">MAB_2601</name>
</gene>
<name>B1MBR1_MYCA9</name>
<protein>
    <submittedName>
        <fullName evidence="1">Uncharacterized protein</fullName>
    </submittedName>
</protein>
<organism evidence="1 2">
    <name type="scientific">Mycobacteroides abscessus (strain ATCC 19977 / DSM 44196 / CCUG 20993 / CIP 104536 / JCM 13569 / NCTC 13031 / TMC 1543 / L948)</name>
    <name type="common">Mycobacterium abscessus</name>
    <dbReference type="NCBI Taxonomy" id="561007"/>
    <lineage>
        <taxon>Bacteria</taxon>
        <taxon>Bacillati</taxon>
        <taxon>Actinomycetota</taxon>
        <taxon>Actinomycetes</taxon>
        <taxon>Mycobacteriales</taxon>
        <taxon>Mycobacteriaceae</taxon>
        <taxon>Mycobacteroides</taxon>
        <taxon>Mycobacteroides abscessus</taxon>
    </lineage>
</organism>
<dbReference type="Proteomes" id="UP000007137">
    <property type="component" value="Chromosome"/>
</dbReference>
<dbReference type="AlphaFoldDB" id="B1MBR1"/>
<evidence type="ECO:0000313" key="1">
    <source>
        <dbReference type="EMBL" id="CAM62682.1"/>
    </source>
</evidence>
<evidence type="ECO:0000313" key="2">
    <source>
        <dbReference type="Proteomes" id="UP000007137"/>
    </source>
</evidence>
<sequence length="77" mass="7797">MSASEKLWMVSAANATDPDTTTMATWKAAVISNATRLILTARVPAALALSASSMLSAASWLCGVTISASSPLSPAPC</sequence>